<dbReference type="PROSITE" id="PS01031">
    <property type="entry name" value="SHSP"/>
    <property type="match status" value="1"/>
</dbReference>
<dbReference type="EMBL" id="AK440998">
    <property type="protein sequence ID" value="BAN64792.1"/>
    <property type="molecule type" value="mRNA"/>
</dbReference>
<name>S6BLC2_BABBO</name>
<dbReference type="CDD" id="cd06464">
    <property type="entry name" value="ACD_sHsps-like"/>
    <property type="match status" value="1"/>
</dbReference>
<proteinExistence type="evidence at transcript level"/>
<feature type="domain" description="SHSP" evidence="3">
    <location>
        <begin position="197"/>
        <end position="294"/>
    </location>
</feature>
<accession>S6BLC2</accession>
<sequence>MDYCDSINIPIDRGNTPRNTMVPMIRLYNPCRIVSQNQGVCLPRYKFWNPLNPSDALKAAYGYSDPWTKPRDIPPVTGRCPLPSRSSSTDNVFRRYIDDMNRWVFGDEYVSPFSRYHDDSFNSIMDVGRAVLNNTWDMMEPFHKMWMYPRDLDENNSGPSVDLQNYRISRAREPLGKPRVCPLRDPLLYSHSGTFRDSREQSDMNIIRKEDDRSYKLSFTIPNVNAKNIKIKIRDGLLTVSGHAERVKRGDHDSEMRYSESFQHSVSLPRDAMELDAKARLRNDTLTIKSEKTL</sequence>
<dbReference type="Gene3D" id="2.60.40.790">
    <property type="match status" value="1"/>
</dbReference>
<reference evidence="4" key="1">
    <citation type="journal article" date="2014" name="BMC Genomics">
        <title>The Babesia bovis gene and promoter model: an update from full-length EST analysis.</title>
        <authorList>
            <person name="Yamagishi J."/>
            <person name="Wakaguri H."/>
            <person name="Yokoyama N."/>
            <person name="Yamashita R."/>
            <person name="Suzuki Y."/>
            <person name="Xuan X."/>
            <person name="Igarashi I."/>
        </authorList>
    </citation>
    <scope>NUCLEOTIDE SEQUENCE</scope>
    <source>
        <strain evidence="4">Texas</strain>
    </source>
</reference>
<evidence type="ECO:0000313" key="4">
    <source>
        <dbReference type="EMBL" id="BAN64792.1"/>
    </source>
</evidence>
<dbReference type="AlphaFoldDB" id="S6BLC2"/>
<organism evidence="4">
    <name type="scientific">Babesia bovis</name>
    <dbReference type="NCBI Taxonomy" id="5865"/>
    <lineage>
        <taxon>Eukaryota</taxon>
        <taxon>Sar</taxon>
        <taxon>Alveolata</taxon>
        <taxon>Apicomplexa</taxon>
        <taxon>Aconoidasida</taxon>
        <taxon>Piroplasmida</taxon>
        <taxon>Babesiidae</taxon>
        <taxon>Babesia</taxon>
    </lineage>
</organism>
<evidence type="ECO:0000259" key="3">
    <source>
        <dbReference type="PROSITE" id="PS01031"/>
    </source>
</evidence>
<dbReference type="Pfam" id="PF00011">
    <property type="entry name" value="HSP20"/>
    <property type="match status" value="1"/>
</dbReference>
<dbReference type="SUPFAM" id="SSF49764">
    <property type="entry name" value="HSP20-like chaperones"/>
    <property type="match status" value="1"/>
</dbReference>
<evidence type="ECO:0000256" key="1">
    <source>
        <dbReference type="PROSITE-ProRule" id="PRU00285"/>
    </source>
</evidence>
<protein>
    <submittedName>
        <fullName evidence="4">Heat shock protein hsp20</fullName>
    </submittedName>
</protein>
<keyword evidence="4" id="KW-0346">Stress response</keyword>
<dbReference type="InterPro" id="IPR002068">
    <property type="entry name" value="A-crystallin/Hsp20_dom"/>
</dbReference>
<dbReference type="VEuPathDB" id="PiroplasmaDB:BBOV_IV001650"/>
<evidence type="ECO:0000256" key="2">
    <source>
        <dbReference type="RuleBase" id="RU003616"/>
    </source>
</evidence>
<dbReference type="InterPro" id="IPR008978">
    <property type="entry name" value="HSP20-like_chaperone"/>
</dbReference>
<comment type="similarity">
    <text evidence="1 2">Belongs to the small heat shock protein (HSP20) family.</text>
</comment>